<gene>
    <name evidence="1" type="ORF">IAG03_10685</name>
</gene>
<dbReference type="EMBL" id="JACRSN010000017">
    <property type="protein sequence ID" value="MBC8534442.1"/>
    <property type="molecule type" value="Genomic_DNA"/>
</dbReference>
<dbReference type="Gene3D" id="3.30.70.120">
    <property type="match status" value="1"/>
</dbReference>
<comment type="caution">
    <text evidence="1">The sequence shown here is derived from an EMBL/GenBank/DDBJ whole genome shotgun (WGS) entry which is preliminary data.</text>
</comment>
<dbReference type="SUPFAM" id="SSF54913">
    <property type="entry name" value="GlnB-like"/>
    <property type="match status" value="1"/>
</dbReference>
<protein>
    <submittedName>
        <fullName evidence="1">P-II family nitrogen regulator</fullName>
    </submittedName>
</protein>
<name>A0A926DAR0_9FIRM</name>
<evidence type="ECO:0000313" key="2">
    <source>
        <dbReference type="Proteomes" id="UP000651482"/>
    </source>
</evidence>
<dbReference type="Proteomes" id="UP000651482">
    <property type="component" value="Unassembled WGS sequence"/>
</dbReference>
<dbReference type="RefSeq" id="WP_249320026.1">
    <property type="nucleotide sequence ID" value="NZ_JACRSN010000017.1"/>
</dbReference>
<dbReference type="InterPro" id="IPR011322">
    <property type="entry name" value="N-reg_PII-like_a/b"/>
</dbReference>
<dbReference type="InterPro" id="IPR015867">
    <property type="entry name" value="N-reg_PII/ATP_PRibTrfase_C"/>
</dbReference>
<proteinExistence type="predicted"/>
<reference evidence="1" key="1">
    <citation type="submission" date="2020-08" db="EMBL/GenBank/DDBJ databases">
        <title>Genome public.</title>
        <authorList>
            <person name="Liu C."/>
            <person name="Sun Q."/>
        </authorList>
    </citation>
    <scope>NUCLEOTIDE SEQUENCE</scope>
    <source>
        <strain evidence="1">NSJ-40</strain>
    </source>
</reference>
<sequence length="225" mass="24807">MIEICFLMLIVKRSDSENYIELCRENGMSMLFGVPCRGTAKRKTLDLWGLEETEKTAFFTVASSATARRLMRRFTEDLKMNLPNHGIAAAIPVHSIGGSSLLRNFTYRCLDTESGEDNMETAAQSRELIVAILKNGTAQTAMDAARVAGATGGTVIHAKEIATEYAQKFFGVSIAEEKELLYIITETEKRNGIMKALMQEKAFVFSLPVAMTAGLHDAPVVKTEE</sequence>
<evidence type="ECO:0000313" key="1">
    <source>
        <dbReference type="EMBL" id="MBC8534442.1"/>
    </source>
</evidence>
<organism evidence="1 2">
    <name type="scientific">Yeguia hominis</name>
    <dbReference type="NCBI Taxonomy" id="2763662"/>
    <lineage>
        <taxon>Bacteria</taxon>
        <taxon>Bacillati</taxon>
        <taxon>Bacillota</taxon>
        <taxon>Clostridia</taxon>
        <taxon>Eubacteriales</taxon>
        <taxon>Yeguiaceae</taxon>
        <taxon>Yeguia</taxon>
    </lineage>
</organism>
<accession>A0A926DAR0</accession>
<keyword evidence="2" id="KW-1185">Reference proteome</keyword>
<dbReference type="AlphaFoldDB" id="A0A926DAR0"/>